<reference evidence="2 3" key="1">
    <citation type="submission" date="2014-06" db="EMBL/GenBank/DDBJ databases">
        <authorList>
            <consortium name="DOE Joint Genome Institute"/>
            <person name="Kuo A."/>
            <person name="Kohler A."/>
            <person name="Nagy L.G."/>
            <person name="Floudas D."/>
            <person name="Copeland A."/>
            <person name="Barry K.W."/>
            <person name="Cichocki N."/>
            <person name="Veneault-Fourrey C."/>
            <person name="LaButti K."/>
            <person name="Lindquist E.A."/>
            <person name="Lipzen A."/>
            <person name="Lundell T."/>
            <person name="Morin E."/>
            <person name="Murat C."/>
            <person name="Sun H."/>
            <person name="Tunlid A."/>
            <person name="Henrissat B."/>
            <person name="Grigoriev I.V."/>
            <person name="Hibbett D.S."/>
            <person name="Martin F."/>
            <person name="Nordberg H.P."/>
            <person name="Cantor M.N."/>
            <person name="Hua S.X."/>
        </authorList>
    </citation>
    <scope>NUCLEOTIDE SEQUENCE [LARGE SCALE GENOMIC DNA]</scope>
    <source>
        <strain evidence="2 3">ATCC 200175</strain>
    </source>
</reference>
<name>A0A0C9SZ13_PAXIN</name>
<evidence type="ECO:0000313" key="3">
    <source>
        <dbReference type="Proteomes" id="UP000053647"/>
    </source>
</evidence>
<dbReference type="InterPro" id="IPR027417">
    <property type="entry name" value="P-loop_NTPase"/>
</dbReference>
<organism evidence="2 3">
    <name type="scientific">Paxillus involutus ATCC 200175</name>
    <dbReference type="NCBI Taxonomy" id="664439"/>
    <lineage>
        <taxon>Eukaryota</taxon>
        <taxon>Fungi</taxon>
        <taxon>Dikarya</taxon>
        <taxon>Basidiomycota</taxon>
        <taxon>Agaricomycotina</taxon>
        <taxon>Agaricomycetes</taxon>
        <taxon>Agaricomycetidae</taxon>
        <taxon>Boletales</taxon>
        <taxon>Paxilineae</taxon>
        <taxon>Paxillaceae</taxon>
        <taxon>Paxillus</taxon>
    </lineage>
</organism>
<feature type="non-terminal residue" evidence="2">
    <location>
        <position position="211"/>
    </location>
</feature>
<accession>A0A0C9SZ13</accession>
<keyword evidence="3" id="KW-1185">Reference proteome</keyword>
<dbReference type="PROSITE" id="PS00675">
    <property type="entry name" value="SIGMA54_INTERACT_1"/>
    <property type="match status" value="1"/>
</dbReference>
<dbReference type="CDD" id="cd00882">
    <property type="entry name" value="Ras_like_GTPase"/>
    <property type="match status" value="1"/>
</dbReference>
<dbReference type="GO" id="GO:0005525">
    <property type="term" value="F:GTP binding"/>
    <property type="evidence" value="ECO:0007669"/>
    <property type="project" value="InterPro"/>
</dbReference>
<dbReference type="OrthoDB" id="8954335at2759"/>
<evidence type="ECO:0000313" key="2">
    <source>
        <dbReference type="EMBL" id="KIJ04318.1"/>
    </source>
</evidence>
<evidence type="ECO:0000259" key="1">
    <source>
        <dbReference type="Pfam" id="PF01926"/>
    </source>
</evidence>
<reference evidence="3" key="2">
    <citation type="submission" date="2015-01" db="EMBL/GenBank/DDBJ databases">
        <title>Evolutionary Origins and Diversification of the Mycorrhizal Mutualists.</title>
        <authorList>
            <consortium name="DOE Joint Genome Institute"/>
            <consortium name="Mycorrhizal Genomics Consortium"/>
            <person name="Kohler A."/>
            <person name="Kuo A."/>
            <person name="Nagy L.G."/>
            <person name="Floudas D."/>
            <person name="Copeland A."/>
            <person name="Barry K.W."/>
            <person name="Cichocki N."/>
            <person name="Veneault-Fourrey C."/>
            <person name="LaButti K."/>
            <person name="Lindquist E.A."/>
            <person name="Lipzen A."/>
            <person name="Lundell T."/>
            <person name="Morin E."/>
            <person name="Murat C."/>
            <person name="Riley R."/>
            <person name="Ohm R."/>
            <person name="Sun H."/>
            <person name="Tunlid A."/>
            <person name="Henrissat B."/>
            <person name="Grigoriev I.V."/>
            <person name="Hibbett D.S."/>
            <person name="Martin F."/>
        </authorList>
    </citation>
    <scope>NUCLEOTIDE SEQUENCE [LARGE SCALE GENOMIC DNA]</scope>
    <source>
        <strain evidence="3">ATCC 200175</strain>
    </source>
</reference>
<gene>
    <name evidence="2" type="ORF">PAXINDRAFT_34229</name>
</gene>
<sequence>IKNVVIFGETGVGKSSLVNMVAGREVSATSSGAVGCTLEYKQHVMDLGNPNQRFAVWDTAGLDEGTYGTVPAEKAEVYLKQLLRDLAKTSGIDLLVYCVRGTRVRSALLSNYDLFYSAICRKKVPIAIVVTGLENQEGSMESWWEQNQHEFSALKMHFDNHACVTTVTPLEPLTQNTTLGGRLGESKVAVINLITTTCRAQKWKPAERSWI</sequence>
<dbReference type="InterPro" id="IPR025662">
    <property type="entry name" value="Sigma_54_int_dom_ATP-bd_1"/>
</dbReference>
<dbReference type="AlphaFoldDB" id="A0A0C9SZ13"/>
<dbReference type="Proteomes" id="UP000053647">
    <property type="component" value="Unassembled WGS sequence"/>
</dbReference>
<dbReference type="Pfam" id="PF01926">
    <property type="entry name" value="MMR_HSR1"/>
    <property type="match status" value="1"/>
</dbReference>
<dbReference type="Gene3D" id="3.40.50.300">
    <property type="entry name" value="P-loop containing nucleotide triphosphate hydrolases"/>
    <property type="match status" value="1"/>
</dbReference>
<protein>
    <recommendedName>
        <fullName evidence="1">G domain-containing protein</fullName>
    </recommendedName>
</protein>
<dbReference type="EMBL" id="KN821944">
    <property type="protein sequence ID" value="KIJ04318.1"/>
    <property type="molecule type" value="Genomic_DNA"/>
</dbReference>
<feature type="non-terminal residue" evidence="2">
    <location>
        <position position="1"/>
    </location>
</feature>
<dbReference type="HOGENOM" id="CLU_050405_1_0_1"/>
<dbReference type="InterPro" id="IPR006073">
    <property type="entry name" value="GTP-bd"/>
</dbReference>
<proteinExistence type="predicted"/>
<dbReference type="SUPFAM" id="SSF52540">
    <property type="entry name" value="P-loop containing nucleoside triphosphate hydrolases"/>
    <property type="match status" value="1"/>
</dbReference>
<feature type="domain" description="G" evidence="1">
    <location>
        <begin position="3"/>
        <end position="129"/>
    </location>
</feature>